<dbReference type="EMBL" id="KE720846">
    <property type="protein sequence ID" value="ERF74963.1"/>
    <property type="molecule type" value="Genomic_DNA"/>
</dbReference>
<dbReference type="AlphaFoldDB" id="U1GRF9"/>
<evidence type="ECO:0000313" key="3">
    <source>
        <dbReference type="EMBL" id="ERF74963.1"/>
    </source>
</evidence>
<evidence type="ECO:0000259" key="2">
    <source>
        <dbReference type="SMART" id="SM00225"/>
    </source>
</evidence>
<name>U1GRF9_ENDPU</name>
<dbReference type="InterPro" id="IPR011333">
    <property type="entry name" value="SKP1/BTB/POZ_sf"/>
</dbReference>
<dbReference type="OrthoDB" id="6359816at2759"/>
<dbReference type="Gene3D" id="3.30.710.10">
    <property type="entry name" value="Potassium Channel Kv1.1, Chain A"/>
    <property type="match status" value="1"/>
</dbReference>
<protein>
    <recommendedName>
        <fullName evidence="2">BTB domain-containing protein</fullName>
    </recommendedName>
</protein>
<feature type="region of interest" description="Disordered" evidence="1">
    <location>
        <begin position="1"/>
        <end position="28"/>
    </location>
</feature>
<dbReference type="GeneID" id="19240124"/>
<reference evidence="4" key="1">
    <citation type="journal article" date="2014" name="BMC Genomics">
        <title>Genome characteristics reveal the impact of lichenization on lichen-forming fungus Endocarpon pusillum Hedwig (Verrucariales, Ascomycota).</title>
        <authorList>
            <person name="Wang Y.-Y."/>
            <person name="Liu B."/>
            <person name="Zhang X.-Y."/>
            <person name="Zhou Q.-M."/>
            <person name="Zhang T."/>
            <person name="Li H."/>
            <person name="Yu Y.-F."/>
            <person name="Zhang X.-L."/>
            <person name="Hao X.-Y."/>
            <person name="Wang M."/>
            <person name="Wang L."/>
            <person name="Wei J.-C."/>
        </authorList>
    </citation>
    <scope>NUCLEOTIDE SEQUENCE [LARGE SCALE GENOMIC DNA]</scope>
    <source>
        <strain evidence="4">Z07020 / HMAS-L-300199</strain>
    </source>
</reference>
<feature type="domain" description="BTB" evidence="2">
    <location>
        <begin position="69"/>
        <end position="200"/>
    </location>
</feature>
<gene>
    <name evidence="3" type="ORF">EPUS_05171</name>
</gene>
<proteinExistence type="predicted"/>
<dbReference type="HOGENOM" id="CLU_956528_0_0_1"/>
<accession>U1GRF9</accession>
<organism evidence="3 4">
    <name type="scientific">Endocarpon pusillum (strain Z07020 / HMAS-L-300199)</name>
    <name type="common">Lichen-forming fungus</name>
    <dbReference type="NCBI Taxonomy" id="1263415"/>
    <lineage>
        <taxon>Eukaryota</taxon>
        <taxon>Fungi</taxon>
        <taxon>Dikarya</taxon>
        <taxon>Ascomycota</taxon>
        <taxon>Pezizomycotina</taxon>
        <taxon>Eurotiomycetes</taxon>
        <taxon>Chaetothyriomycetidae</taxon>
        <taxon>Verrucariales</taxon>
        <taxon>Verrucariaceae</taxon>
        <taxon>Endocarpon</taxon>
    </lineage>
</organism>
<dbReference type="InterPro" id="IPR000210">
    <property type="entry name" value="BTB/POZ_dom"/>
</dbReference>
<keyword evidence="4" id="KW-1185">Reference proteome</keyword>
<evidence type="ECO:0000313" key="4">
    <source>
        <dbReference type="Proteomes" id="UP000019373"/>
    </source>
</evidence>
<evidence type="ECO:0000256" key="1">
    <source>
        <dbReference type="SAM" id="MobiDB-lite"/>
    </source>
</evidence>
<dbReference type="SUPFAM" id="SSF54695">
    <property type="entry name" value="POZ domain"/>
    <property type="match status" value="1"/>
</dbReference>
<dbReference type="SMART" id="SM00225">
    <property type="entry name" value="BTB"/>
    <property type="match status" value="1"/>
</dbReference>
<dbReference type="RefSeq" id="XP_007787738.1">
    <property type="nucleotide sequence ID" value="XM_007789548.1"/>
</dbReference>
<dbReference type="CDD" id="cd18186">
    <property type="entry name" value="BTB_POZ_ZBTB_KLHL-like"/>
    <property type="match status" value="1"/>
</dbReference>
<sequence>MSASSDNEDSAHSEIAERSNSQPSLDTPKMKKSLIVSLRYRASKPFVMKFEPGGIVDAQLYYLHSGVDSNFTIKCQDRIWKVNKGLLGQRCEYFRAAAQSGFSVRYAVVSVFGGANQMEQEQSTGLLTLDSEDLDIINVLLESIYTVNRSRPFDGHMAIFINHKELSGQLKHLISVVIAADMYLVPALVEAAGMKIDQQLSGILWGLRYVNNYMTEELFSSLLEALYPNRDSSAVEVYQVQFIRAIIRAKGDIAQKLITEGHMKKYPKLGLTVMGSMEKRCRTKCKRKSEQ</sequence>
<dbReference type="Proteomes" id="UP000019373">
    <property type="component" value="Unassembled WGS sequence"/>
</dbReference>